<evidence type="ECO:0000313" key="1">
    <source>
        <dbReference type="EMBL" id="RAV16658.1"/>
    </source>
</evidence>
<reference evidence="1 2" key="1">
    <citation type="journal article" date="2009" name="Int. J. Syst. Evol. Microbiol.">
        <title>Paenibacillus contaminans sp. nov., isolated from a contaminated laboratory plate.</title>
        <authorList>
            <person name="Chou J.H."/>
            <person name="Lee J.H."/>
            <person name="Lin M.C."/>
            <person name="Chang P.S."/>
            <person name="Arun A.B."/>
            <person name="Young C.C."/>
            <person name="Chen W.M."/>
        </authorList>
    </citation>
    <scope>NUCLEOTIDE SEQUENCE [LARGE SCALE GENOMIC DNA]</scope>
    <source>
        <strain evidence="1 2">CKOBP-6</strain>
    </source>
</reference>
<sequence>MKKLFVLGDSISMDYGPYLQQMLRNQFHYSRKGDDSGLLPTEREIENPYLINGGNSTKVLQYLQGRIGKQLLEIDVLLLNCGLHDLVTIDNVKQVHIENYKDNLTQMCELLSNSRLQVCWVRTTPVMETMANRTEKGFARYNMDISLYNQAADAIMASYGLPIADLHGFTLCLGDGAYRDGDHFTDKASELQAAFLAGVLQQFV</sequence>
<dbReference type="AlphaFoldDB" id="A0A329MAF8"/>
<comment type="caution">
    <text evidence="1">The sequence shown here is derived from an EMBL/GenBank/DDBJ whole genome shotgun (WGS) entry which is preliminary data.</text>
</comment>
<accession>A0A329MAF8</accession>
<dbReference type="GO" id="GO:0016787">
    <property type="term" value="F:hydrolase activity"/>
    <property type="evidence" value="ECO:0007669"/>
    <property type="project" value="UniProtKB-KW"/>
</dbReference>
<dbReference type="OrthoDB" id="1953620at2"/>
<dbReference type="Gene3D" id="3.40.50.1110">
    <property type="entry name" value="SGNH hydrolase"/>
    <property type="match status" value="1"/>
</dbReference>
<gene>
    <name evidence="1" type="ORF">DQG23_27860</name>
</gene>
<proteinExistence type="predicted"/>
<organism evidence="1 2">
    <name type="scientific">Paenibacillus contaminans</name>
    <dbReference type="NCBI Taxonomy" id="450362"/>
    <lineage>
        <taxon>Bacteria</taxon>
        <taxon>Bacillati</taxon>
        <taxon>Bacillota</taxon>
        <taxon>Bacilli</taxon>
        <taxon>Bacillales</taxon>
        <taxon>Paenibacillaceae</taxon>
        <taxon>Paenibacillus</taxon>
    </lineage>
</organism>
<dbReference type="RefSeq" id="WP_113034318.1">
    <property type="nucleotide sequence ID" value="NZ_QMFB01000020.1"/>
</dbReference>
<dbReference type="Proteomes" id="UP000250369">
    <property type="component" value="Unassembled WGS sequence"/>
</dbReference>
<protein>
    <submittedName>
        <fullName evidence="1">SGNH/GDSL hydrolase family protein</fullName>
    </submittedName>
</protein>
<dbReference type="SUPFAM" id="SSF52266">
    <property type="entry name" value="SGNH hydrolase"/>
    <property type="match status" value="1"/>
</dbReference>
<dbReference type="EMBL" id="QMFB01000020">
    <property type="protein sequence ID" value="RAV16658.1"/>
    <property type="molecule type" value="Genomic_DNA"/>
</dbReference>
<dbReference type="InterPro" id="IPR036514">
    <property type="entry name" value="SGNH_hydro_sf"/>
</dbReference>
<name>A0A329MAF8_9BACL</name>
<keyword evidence="2" id="KW-1185">Reference proteome</keyword>
<evidence type="ECO:0000313" key="2">
    <source>
        <dbReference type="Proteomes" id="UP000250369"/>
    </source>
</evidence>
<keyword evidence="1" id="KW-0378">Hydrolase</keyword>